<keyword evidence="4" id="KW-1185">Reference proteome</keyword>
<protein>
    <recommendedName>
        <fullName evidence="2">DUF1996 domain-containing protein</fullName>
    </recommendedName>
</protein>
<dbReference type="EMBL" id="KZ559548">
    <property type="protein sequence ID" value="PLN80376.1"/>
    <property type="molecule type" value="Genomic_DNA"/>
</dbReference>
<feature type="domain" description="DUF1996" evidence="2">
    <location>
        <begin position="41"/>
        <end position="273"/>
    </location>
</feature>
<evidence type="ECO:0000259" key="2">
    <source>
        <dbReference type="Pfam" id="PF09362"/>
    </source>
</evidence>
<evidence type="ECO:0000313" key="4">
    <source>
        <dbReference type="Proteomes" id="UP000235023"/>
    </source>
</evidence>
<dbReference type="OrthoDB" id="74764at2759"/>
<name>A0A2J5HSR6_9EURO</name>
<dbReference type="PANTHER" id="PTHR43662:SF3">
    <property type="entry name" value="DOMAIN PROTEIN, PUTATIVE (AFU_ORTHOLOGUE AFUA_6G11970)-RELATED"/>
    <property type="match status" value="1"/>
</dbReference>
<dbReference type="PANTHER" id="PTHR43662">
    <property type="match status" value="1"/>
</dbReference>
<feature type="signal peptide" evidence="1">
    <location>
        <begin position="1"/>
        <end position="21"/>
    </location>
</feature>
<dbReference type="Proteomes" id="UP000235023">
    <property type="component" value="Unassembled WGS sequence"/>
</dbReference>
<proteinExistence type="predicted"/>
<accession>A0A2J5HSR6</accession>
<evidence type="ECO:0000313" key="3">
    <source>
        <dbReference type="EMBL" id="PLN80376.1"/>
    </source>
</evidence>
<keyword evidence="1" id="KW-0732">Signal</keyword>
<feature type="chain" id="PRO_5014324391" description="DUF1996 domain-containing protein" evidence="1">
    <location>
        <begin position="22"/>
        <end position="340"/>
    </location>
</feature>
<dbReference type="Pfam" id="PF09362">
    <property type="entry name" value="DUF1996"/>
    <property type="match status" value="1"/>
</dbReference>
<dbReference type="AlphaFoldDB" id="A0A2J5HSR6"/>
<reference evidence="4" key="1">
    <citation type="submission" date="2017-12" db="EMBL/GenBank/DDBJ databases">
        <authorList>
            <consortium name="DOE Joint Genome Institute"/>
            <person name="Mondo S.J."/>
            <person name="Kjaerbolling I."/>
            <person name="Vesth T.C."/>
            <person name="Frisvad J.C."/>
            <person name="Nybo J.L."/>
            <person name="Theobald S."/>
            <person name="Kuo A."/>
            <person name="Bowyer P."/>
            <person name="Matsuda Y."/>
            <person name="Lyhne E.K."/>
            <person name="Kogle M.E."/>
            <person name="Clum A."/>
            <person name="Lipzen A."/>
            <person name="Salamov A."/>
            <person name="Ngan C.Y."/>
            <person name="Daum C."/>
            <person name="Chiniquy J."/>
            <person name="Barry K."/>
            <person name="LaButti K."/>
            <person name="Haridas S."/>
            <person name="Simmons B.A."/>
            <person name="Magnuson J.K."/>
            <person name="Mortensen U.H."/>
            <person name="Larsen T.O."/>
            <person name="Grigoriev I.V."/>
            <person name="Baker S.E."/>
            <person name="Andersen M.R."/>
            <person name="Nordberg H.P."/>
            <person name="Cantor M.N."/>
            <person name="Hua S.X."/>
        </authorList>
    </citation>
    <scope>NUCLEOTIDE SEQUENCE [LARGE SCALE GENOMIC DNA]</scope>
    <source>
        <strain evidence="4">IBT 19404</strain>
    </source>
</reference>
<evidence type="ECO:0000256" key="1">
    <source>
        <dbReference type="SAM" id="SignalP"/>
    </source>
</evidence>
<gene>
    <name evidence="3" type="ORF">BDW42DRAFT_113789</name>
</gene>
<dbReference type="InterPro" id="IPR018535">
    <property type="entry name" value="DUF1996"/>
</dbReference>
<sequence length="340" mass="37143">MKSSGVLTAGLVLTLCSSTLATKGIDEFTFSCETLTIQRSDPIIFPGKTAGHVHIVVGGTAFQQTMEVDTAKKANETTCGVGIDKSNYWIPQLYHRANNGAFELMENDGNVVYYMNRACNYTEDATSCDGSDGAIAPPAGLRVIAGDTNRRTYDDADFAQRAITHMCIGEDGSSSETKSMPHKPCAKLRSQVFLPSCWDGQNIDSKDHKSHMAYPASGDYNGGVCPKSHPVAIFSIFLEFFFNTHPFPDHNNWIYSNGDATGYGLHGDYINGWEDQAALEDAMKTCTGPKLLDDPKCSITKHQKRPRTPVKHTLEITASEEEIGQNGRVLQLPGHKLAKP</sequence>
<organism evidence="3 4">
    <name type="scientific">Aspergillus taichungensis</name>
    <dbReference type="NCBI Taxonomy" id="482145"/>
    <lineage>
        <taxon>Eukaryota</taxon>
        <taxon>Fungi</taxon>
        <taxon>Dikarya</taxon>
        <taxon>Ascomycota</taxon>
        <taxon>Pezizomycotina</taxon>
        <taxon>Eurotiomycetes</taxon>
        <taxon>Eurotiomycetidae</taxon>
        <taxon>Eurotiales</taxon>
        <taxon>Aspergillaceae</taxon>
        <taxon>Aspergillus</taxon>
        <taxon>Aspergillus subgen. Circumdati</taxon>
    </lineage>
</organism>